<evidence type="ECO:0000256" key="2">
    <source>
        <dbReference type="ARBA" id="ARBA00022490"/>
    </source>
</evidence>
<evidence type="ECO:0000313" key="5">
    <source>
        <dbReference type="EMBL" id="KLU63959.1"/>
    </source>
</evidence>
<name>A0A0J1FKF1_9FIRM</name>
<dbReference type="PATRIC" id="fig|476652.3.peg.4334"/>
<dbReference type="RefSeq" id="WP_047811863.1">
    <property type="nucleotide sequence ID" value="NZ_LDZY01000019.1"/>
</dbReference>
<dbReference type="AlphaFoldDB" id="A0A0J1FKF1"/>
<dbReference type="NCBIfam" id="NF009726">
    <property type="entry name" value="PRK13253.1"/>
    <property type="match status" value="1"/>
</dbReference>
<keyword evidence="2" id="KW-0963">Cytoplasm</keyword>
<dbReference type="Proteomes" id="UP000036356">
    <property type="component" value="Unassembled WGS sequence"/>
</dbReference>
<sequence>MKINKAAQAGALESSDVLVTVEPNPEGGIKIELETKRVIQKQFSKQIEKVILETAEQSGVEDVLIKAQDKGALDYTFRARVQAALQRASI</sequence>
<reference evidence="5 6" key="1">
    <citation type="submission" date="2015-06" db="EMBL/GenBank/DDBJ databases">
        <title>Draft genome of the moderately acidophilic sulfate reducer Candidatus Desulfosporosinus acididurans strain M1.</title>
        <authorList>
            <person name="Poehlein A."/>
            <person name="Petzsch P."/>
            <person name="Johnson B.D."/>
            <person name="Schloemann M."/>
            <person name="Daniel R."/>
            <person name="Muehling M."/>
        </authorList>
    </citation>
    <scope>NUCLEOTIDE SEQUENCE [LARGE SCALE GENOMIC DNA]</scope>
    <source>
        <strain evidence="5 6">M1</strain>
    </source>
</reference>
<dbReference type="PIRSF" id="PIRSF002736">
    <property type="entry name" value="Citrt_lyas_gamma"/>
    <property type="match status" value="1"/>
</dbReference>
<keyword evidence="6" id="KW-1185">Reference proteome</keyword>
<evidence type="ECO:0000313" key="6">
    <source>
        <dbReference type="Proteomes" id="UP000036356"/>
    </source>
</evidence>
<evidence type="ECO:0000256" key="4">
    <source>
        <dbReference type="PIRSR" id="PIRSR002736-50"/>
    </source>
</evidence>
<evidence type="ECO:0000256" key="1">
    <source>
        <dbReference type="ARBA" id="ARBA00004496"/>
    </source>
</evidence>
<feature type="modified residue" description="O-(phosphoribosyl dephospho-coenzyme A)serine" evidence="4">
    <location>
        <position position="14"/>
    </location>
</feature>
<dbReference type="InterPro" id="IPR023439">
    <property type="entry name" value="Mal_deCO2ase/Cit_lyase_ACP"/>
</dbReference>
<comment type="subcellular location">
    <subcellularLocation>
        <location evidence="1">Cytoplasm</location>
    </subcellularLocation>
</comment>
<dbReference type="InterPro" id="IPR006495">
    <property type="entry name" value="CitD"/>
</dbReference>
<organism evidence="5 6">
    <name type="scientific">Desulfosporosinus acididurans</name>
    <dbReference type="NCBI Taxonomy" id="476652"/>
    <lineage>
        <taxon>Bacteria</taxon>
        <taxon>Bacillati</taxon>
        <taxon>Bacillota</taxon>
        <taxon>Clostridia</taxon>
        <taxon>Eubacteriales</taxon>
        <taxon>Desulfitobacteriaceae</taxon>
        <taxon>Desulfosporosinus</taxon>
    </lineage>
</organism>
<keyword evidence="3 4" id="KW-0597">Phosphoprotein</keyword>
<dbReference type="GO" id="GO:0005737">
    <property type="term" value="C:cytoplasm"/>
    <property type="evidence" value="ECO:0007669"/>
    <property type="project" value="UniProtKB-SubCell"/>
</dbReference>
<dbReference type="Pfam" id="PF06857">
    <property type="entry name" value="ACP"/>
    <property type="match status" value="1"/>
</dbReference>
<dbReference type="GO" id="GO:0016829">
    <property type="term" value="F:lyase activity"/>
    <property type="evidence" value="ECO:0007669"/>
    <property type="project" value="UniProtKB-KW"/>
</dbReference>
<proteinExistence type="predicted"/>
<protein>
    <submittedName>
        <fullName evidence="5">Citrate lyase acyl carrier protein</fullName>
    </submittedName>
</protein>
<gene>
    <name evidence="5" type="primary">citD</name>
    <name evidence="5" type="ORF">DEAC_c40890</name>
</gene>
<keyword evidence="5" id="KW-0456">Lyase</keyword>
<comment type="caution">
    <text evidence="5">The sequence shown here is derived from an EMBL/GenBank/DDBJ whole genome shotgun (WGS) entry which is preliminary data.</text>
</comment>
<dbReference type="EMBL" id="LDZY01000019">
    <property type="protein sequence ID" value="KLU63959.1"/>
    <property type="molecule type" value="Genomic_DNA"/>
</dbReference>
<dbReference type="STRING" id="476652.DEAC_c40890"/>
<evidence type="ECO:0000256" key="3">
    <source>
        <dbReference type="ARBA" id="ARBA00022553"/>
    </source>
</evidence>
<accession>A0A0J1FKF1</accession>
<dbReference type="NCBIfam" id="TIGR01608">
    <property type="entry name" value="citD"/>
    <property type="match status" value="1"/>
</dbReference>